<dbReference type="Proteomes" id="UP000324241">
    <property type="component" value="Unassembled WGS sequence"/>
</dbReference>
<dbReference type="FunFam" id="1.10.1200.10:FF:000005">
    <property type="entry name" value="Nonribosomal peptide synthetase 1"/>
    <property type="match status" value="1"/>
</dbReference>
<dbReference type="InterPro" id="IPR042099">
    <property type="entry name" value="ANL_N_sf"/>
</dbReference>
<dbReference type="Gene3D" id="3.30.559.30">
    <property type="entry name" value="Nonribosomal peptide synthetase, condensation domain"/>
    <property type="match status" value="2"/>
</dbReference>
<evidence type="ECO:0000256" key="3">
    <source>
        <dbReference type="ARBA" id="ARBA00022598"/>
    </source>
</evidence>
<dbReference type="PANTHER" id="PTHR45527">
    <property type="entry name" value="NONRIBOSOMAL PEPTIDE SYNTHETASE"/>
    <property type="match status" value="1"/>
</dbReference>
<dbReference type="PANTHER" id="PTHR45527:SF16">
    <property type="entry name" value="NONRIBOSOMAL PEPTIDE SYNTHASE ATNA-RELATED"/>
    <property type="match status" value="1"/>
</dbReference>
<proteinExistence type="inferred from homology"/>
<keyword evidence="2" id="KW-0597">Phosphoprotein</keyword>
<dbReference type="PROSITE" id="PS00455">
    <property type="entry name" value="AMP_BINDING"/>
    <property type="match status" value="1"/>
</dbReference>
<dbReference type="Pfam" id="PF00501">
    <property type="entry name" value="AMP-binding"/>
    <property type="match status" value="1"/>
</dbReference>
<dbReference type="SMART" id="SM00823">
    <property type="entry name" value="PKS_PP"/>
    <property type="match status" value="1"/>
</dbReference>
<feature type="domain" description="Carrier" evidence="5">
    <location>
        <begin position="999"/>
        <end position="1075"/>
    </location>
</feature>
<dbReference type="InterPro" id="IPR001242">
    <property type="entry name" value="Condensation_dom"/>
</dbReference>
<evidence type="ECO:0000313" key="7">
    <source>
        <dbReference type="Proteomes" id="UP000324241"/>
    </source>
</evidence>
<dbReference type="Gene3D" id="3.30.559.10">
    <property type="entry name" value="Chloramphenicol acetyltransferase-like domain"/>
    <property type="match status" value="2"/>
</dbReference>
<comment type="similarity">
    <text evidence="4">Belongs to the NRP synthetase family.</text>
</comment>
<dbReference type="Gene3D" id="1.10.1200.10">
    <property type="entry name" value="ACP-like"/>
    <property type="match status" value="1"/>
</dbReference>
<dbReference type="InterPro" id="IPR000873">
    <property type="entry name" value="AMP-dep_synth/lig_dom"/>
</dbReference>
<dbReference type="Pfam" id="PF00550">
    <property type="entry name" value="PP-binding"/>
    <property type="match status" value="1"/>
</dbReference>
<accession>A0A5M9MI28</accession>
<dbReference type="SUPFAM" id="SSF56801">
    <property type="entry name" value="Acetyl-CoA synthetase-like"/>
    <property type="match status" value="1"/>
</dbReference>
<dbReference type="GO" id="GO:0005737">
    <property type="term" value="C:cytoplasm"/>
    <property type="evidence" value="ECO:0007669"/>
    <property type="project" value="TreeGrafter"/>
</dbReference>
<dbReference type="PROSITE" id="PS50075">
    <property type="entry name" value="CARRIER"/>
    <property type="match status" value="1"/>
</dbReference>
<keyword evidence="1" id="KW-0596">Phosphopantetheine</keyword>
<dbReference type="PROSITE" id="PS00012">
    <property type="entry name" value="PHOSPHOPANTETHEINE"/>
    <property type="match status" value="1"/>
</dbReference>
<dbReference type="Gene3D" id="3.40.50.12780">
    <property type="entry name" value="N-terminal domain of ligase-like"/>
    <property type="match status" value="1"/>
</dbReference>
<dbReference type="InterPro" id="IPR009081">
    <property type="entry name" value="PP-bd_ACP"/>
</dbReference>
<dbReference type="EMBL" id="QUQM01000006">
    <property type="protein sequence ID" value="KAA8644653.1"/>
    <property type="molecule type" value="Genomic_DNA"/>
</dbReference>
<sequence>MSSITRVVKPFSLLGQEVNIPTLIDELATRYNIDPKSIEDIYPCTPMQEGFLALSARHKGSYVHNIMIELADNIRLDDFCSAWKQLVQATPILRTRFVHHKTLGLLQMPLREEIHWIRKEGRVEEMGAGELPVELGQPLTRYTIVSDTSRNRHWFIWTLHHSVNDGGSRWLISAMLSDLYHGRPVHQQLKFNTFVKHIREQDWVQGRKYWRDLLEGGEPMVFPSPLGAAQTLDQRATTEWEHSVVWNRKWKVGRSTLVSAAWALTLHRFNQFKDIVFGTVISGRRSHFREIQHITGPTIATVPIRFQIRNEESVAQYLAQAHEQAVQRVPYEQMGMQNIAQVSEDAHQACGFHNLLVVQAWGNSWYPDERIGICHTSPVDLAPVAYQFAVQCFLGPDRVRLHANFSTQYFDVPEVNRMLDHLGFTLNQIMESNPDDLIARINCLPSKDFDQLWKWNAAVPTPVDKCVDRLITTRALQQAEAIAVSAWDGILTYGDLDRWSTQLANYLTGLGVQNGTVVPLYFRKSLQMPVATLGVLKAGGTALQLSYTVPIGRIKTILSTVSSKFALASPIERTKLCDSITTHTIPPLDPNVSVSSKWQVPHQSSPELPAFILFTSGSTGTPKGIVWSHQALSSNVNVIASTFALGPQTRMFQFASYDFDVSILDTYSTLVRGGCLYIPDEEERVGNLPKAMATSQVNCVFLTPSVAEGLSPSSVPSLQTLALSGENLRAEVASRWLGKVRVLANWYGPAEAPAATISFIGEADWASGTIGSSWGGVCWVVDPNDPDVLLPIGAVGELLVEGPIITDGYIGVEASIAEKSFVTPRWLQRGHSDYCSGQSHRMYRTGDLVRYNPNGTLMFLGRKDGQVKIRGQRVEIGEIEHQVQRLLGERGSGISVIVDVITPKNSSDSTLVVFLAMGEEANGQVEAVRIALERRTRGLNDSLYTQLPRYMVPSYYIPVSQIPMTATGKTNRRRLHDIGEQLTLEQLAELQPSRGIKRMATTTMEYKLQKLWASALKFEPSQISANDNFFSLGGNSIAAMQVAALARDEGVNLSAADMFEQQDLGHLATFLEGKIAVQQSKLPNQPFSLAASDILSSLDIDAVEDVLPVTGPQVVSLTQRSLLCCSFTINGEVDIGRLKAAWKWVVQRHSILRTVFIEHQGRFYQVIRKSVDVPFLHIQSAESLDTVCESISNVDIHEPPVSGKPLVKLTLVSQNTRKHVLIVRLSHTQYDGHCLPILFKDLSLAYNEDVSSVAPAPYFSDYVYYCNNVSGQSAFDFWRRYLQGSFVTAMPPSNLALTDKPAEVRASFAGKHPPSLPNITFPTLVNAALCFILAELVTKDDILFGMIINTRDIPLTGIWETMGQCTNIIPLRARLSPHMTVQGLCHSLQDQFVQVYRHALVNWPDIISSSTSWPKNTRIGCMINHLTSGNVIDSTLSLNGASVSSSSMSARKDLTDQVIFRSLMMGNRWEVQVLTSTTVMDTTGASLLAKRLYDVVSVFSQSPQGSIKIGRWAGTESNTQKLPITAKI</sequence>
<evidence type="ECO:0000256" key="2">
    <source>
        <dbReference type="ARBA" id="ARBA00022553"/>
    </source>
</evidence>
<dbReference type="GeneID" id="54331561"/>
<reference evidence="6 7" key="1">
    <citation type="submission" date="2019-08" db="EMBL/GenBank/DDBJ databases">
        <title>The genome sequence of a newly discovered highly antifungal drug resistant Aspergillus species, Aspergillus tanneri NIH 1004.</title>
        <authorList>
            <person name="Mounaud S."/>
            <person name="Singh I."/>
            <person name="Joardar V."/>
            <person name="Pakala S."/>
            <person name="Pakala S."/>
            <person name="Venepally P."/>
            <person name="Chung J.K."/>
            <person name="Losada L."/>
            <person name="Nierman W.C."/>
        </authorList>
    </citation>
    <scope>NUCLEOTIDE SEQUENCE [LARGE SCALE GENOMIC DNA]</scope>
    <source>
        <strain evidence="6 7">NIH1004</strain>
    </source>
</reference>
<evidence type="ECO:0000313" key="6">
    <source>
        <dbReference type="EMBL" id="KAA8644653.1"/>
    </source>
</evidence>
<dbReference type="GO" id="GO:0016874">
    <property type="term" value="F:ligase activity"/>
    <property type="evidence" value="ECO:0007669"/>
    <property type="project" value="UniProtKB-KW"/>
</dbReference>
<dbReference type="InterPro" id="IPR023213">
    <property type="entry name" value="CAT-like_dom_sf"/>
</dbReference>
<keyword evidence="3" id="KW-0436">Ligase</keyword>
<gene>
    <name evidence="6" type="ORF">ATNIH1004_008859</name>
</gene>
<dbReference type="InterPro" id="IPR036736">
    <property type="entry name" value="ACP-like_sf"/>
</dbReference>
<dbReference type="Gene3D" id="3.30.300.30">
    <property type="match status" value="1"/>
</dbReference>
<dbReference type="FunFam" id="3.30.300.30:FF:000015">
    <property type="entry name" value="Nonribosomal peptide synthase SidD"/>
    <property type="match status" value="1"/>
</dbReference>
<dbReference type="GO" id="GO:0031177">
    <property type="term" value="F:phosphopantetheine binding"/>
    <property type="evidence" value="ECO:0007669"/>
    <property type="project" value="InterPro"/>
</dbReference>
<evidence type="ECO:0000256" key="4">
    <source>
        <dbReference type="ARBA" id="ARBA00029454"/>
    </source>
</evidence>
<dbReference type="Pfam" id="PF00668">
    <property type="entry name" value="Condensation"/>
    <property type="match status" value="2"/>
</dbReference>
<dbReference type="GO" id="GO:0043041">
    <property type="term" value="P:amino acid activation for nonribosomal peptide biosynthetic process"/>
    <property type="evidence" value="ECO:0007669"/>
    <property type="project" value="TreeGrafter"/>
</dbReference>
<organism evidence="6 7">
    <name type="scientific">Aspergillus tanneri</name>
    <dbReference type="NCBI Taxonomy" id="1220188"/>
    <lineage>
        <taxon>Eukaryota</taxon>
        <taxon>Fungi</taxon>
        <taxon>Dikarya</taxon>
        <taxon>Ascomycota</taxon>
        <taxon>Pezizomycotina</taxon>
        <taxon>Eurotiomycetes</taxon>
        <taxon>Eurotiomycetidae</taxon>
        <taxon>Eurotiales</taxon>
        <taxon>Aspergillaceae</taxon>
        <taxon>Aspergillus</taxon>
        <taxon>Aspergillus subgen. Circumdati</taxon>
    </lineage>
</organism>
<dbReference type="InterPro" id="IPR020845">
    <property type="entry name" value="AMP-binding_CS"/>
</dbReference>
<dbReference type="InterPro" id="IPR020806">
    <property type="entry name" value="PKS_PP-bd"/>
</dbReference>
<dbReference type="SUPFAM" id="SSF47336">
    <property type="entry name" value="ACP-like"/>
    <property type="match status" value="1"/>
</dbReference>
<dbReference type="InterPro" id="IPR045851">
    <property type="entry name" value="AMP-bd_C_sf"/>
</dbReference>
<evidence type="ECO:0000256" key="1">
    <source>
        <dbReference type="ARBA" id="ARBA00022450"/>
    </source>
</evidence>
<dbReference type="GO" id="GO:0044550">
    <property type="term" value="P:secondary metabolite biosynthetic process"/>
    <property type="evidence" value="ECO:0007669"/>
    <property type="project" value="TreeGrafter"/>
</dbReference>
<evidence type="ECO:0000259" key="5">
    <source>
        <dbReference type="PROSITE" id="PS50075"/>
    </source>
</evidence>
<protein>
    <submittedName>
        <fullName evidence="6">Nonribosomal peptide synthetases (NRPS)</fullName>
    </submittedName>
</protein>
<comment type="caution">
    <text evidence="6">The sequence shown here is derived from an EMBL/GenBank/DDBJ whole genome shotgun (WGS) entry which is preliminary data.</text>
</comment>
<dbReference type="CDD" id="cd05918">
    <property type="entry name" value="A_NRPS_SidN3_like"/>
    <property type="match status" value="1"/>
</dbReference>
<dbReference type="CDD" id="cd19545">
    <property type="entry name" value="FUM14_C_NRPS-like"/>
    <property type="match status" value="1"/>
</dbReference>
<dbReference type="InterPro" id="IPR006162">
    <property type="entry name" value="Ppantetheine_attach_site"/>
</dbReference>
<dbReference type="VEuPathDB" id="FungiDB:EYZ11_011502"/>
<dbReference type="OrthoDB" id="416786at2759"/>
<dbReference type="SUPFAM" id="SSF52777">
    <property type="entry name" value="CoA-dependent acyltransferases"/>
    <property type="match status" value="4"/>
</dbReference>
<name>A0A5M9MI28_9EURO</name>
<dbReference type="RefSeq" id="XP_033424014.1">
    <property type="nucleotide sequence ID" value="XM_033573462.1"/>
</dbReference>